<protein>
    <submittedName>
        <fullName evidence="1">Uncharacterized protein</fullName>
    </submittedName>
</protein>
<dbReference type="AlphaFoldDB" id="A0A3M6TH58"/>
<sequence length="68" mass="7775">KLMSLFKGNNGWGKICKGCTNPDHPDRILLPQESNNMLDMYSHIHNSLCSFQIKWIKLILSSSEGRNN</sequence>
<organism evidence="1 2">
    <name type="scientific">Pocillopora damicornis</name>
    <name type="common">Cauliflower coral</name>
    <name type="synonym">Millepora damicornis</name>
    <dbReference type="NCBI Taxonomy" id="46731"/>
    <lineage>
        <taxon>Eukaryota</taxon>
        <taxon>Metazoa</taxon>
        <taxon>Cnidaria</taxon>
        <taxon>Anthozoa</taxon>
        <taxon>Hexacorallia</taxon>
        <taxon>Scleractinia</taxon>
        <taxon>Astrocoeniina</taxon>
        <taxon>Pocilloporidae</taxon>
        <taxon>Pocillopora</taxon>
    </lineage>
</organism>
<comment type="caution">
    <text evidence="1">The sequence shown here is derived from an EMBL/GenBank/DDBJ whole genome shotgun (WGS) entry which is preliminary data.</text>
</comment>
<keyword evidence="2" id="KW-1185">Reference proteome</keyword>
<dbReference type="EMBL" id="RCHS01003590">
    <property type="protein sequence ID" value="RMX40678.1"/>
    <property type="molecule type" value="Genomic_DNA"/>
</dbReference>
<evidence type="ECO:0000313" key="2">
    <source>
        <dbReference type="Proteomes" id="UP000275408"/>
    </source>
</evidence>
<feature type="non-terminal residue" evidence="1">
    <location>
        <position position="1"/>
    </location>
</feature>
<reference evidence="1 2" key="1">
    <citation type="journal article" date="2018" name="Sci. Rep.">
        <title>Comparative analysis of the Pocillopora damicornis genome highlights role of immune system in coral evolution.</title>
        <authorList>
            <person name="Cunning R."/>
            <person name="Bay R.A."/>
            <person name="Gillette P."/>
            <person name="Baker A.C."/>
            <person name="Traylor-Knowles N."/>
        </authorList>
    </citation>
    <scope>NUCLEOTIDE SEQUENCE [LARGE SCALE GENOMIC DNA]</scope>
    <source>
        <strain evidence="1">RSMAS</strain>
        <tissue evidence="1">Whole animal</tissue>
    </source>
</reference>
<dbReference type="Proteomes" id="UP000275408">
    <property type="component" value="Unassembled WGS sequence"/>
</dbReference>
<gene>
    <name evidence="1" type="ORF">pdam_00020713</name>
</gene>
<proteinExistence type="predicted"/>
<accession>A0A3M6TH58</accession>
<evidence type="ECO:0000313" key="1">
    <source>
        <dbReference type="EMBL" id="RMX40678.1"/>
    </source>
</evidence>
<name>A0A3M6TH58_POCDA</name>